<dbReference type="CDD" id="cd15672">
    <property type="entry name" value="ePHD_AF10_like"/>
    <property type="match status" value="1"/>
</dbReference>
<dbReference type="GO" id="GO:0005634">
    <property type="term" value="C:nucleus"/>
    <property type="evidence" value="ECO:0007669"/>
    <property type="project" value="UniProtKB-SubCell"/>
</dbReference>
<evidence type="ECO:0000256" key="10">
    <source>
        <dbReference type="SAM" id="MobiDB-lite"/>
    </source>
</evidence>
<keyword evidence="9" id="KW-0175">Coiled coil</keyword>
<keyword evidence="6" id="KW-0862">Zinc</keyword>
<protein>
    <submittedName>
        <fullName evidence="14">Protein AF-10-like isoform X1</fullName>
    </submittedName>
</protein>
<feature type="domain" description="PHD-type" evidence="11">
    <location>
        <begin position="9"/>
        <end position="61"/>
    </location>
</feature>
<dbReference type="PANTHER" id="PTHR13793">
    <property type="entry name" value="PHD FINGER PROTEINS"/>
    <property type="match status" value="1"/>
</dbReference>
<dbReference type="CDD" id="cd20901">
    <property type="entry name" value="CC_AF10"/>
    <property type="match status" value="1"/>
</dbReference>
<comment type="subcellular location">
    <subcellularLocation>
        <location evidence="1">Nucleus</location>
    </subcellularLocation>
</comment>
<dbReference type="CDD" id="cd15574">
    <property type="entry name" value="PHD_AF10_AF17"/>
    <property type="match status" value="1"/>
</dbReference>
<evidence type="ECO:0000313" key="13">
    <source>
        <dbReference type="Proteomes" id="UP001165740"/>
    </source>
</evidence>
<dbReference type="PROSITE" id="PS01359">
    <property type="entry name" value="ZF_PHD_1"/>
    <property type="match status" value="1"/>
</dbReference>
<evidence type="ECO:0000256" key="1">
    <source>
        <dbReference type="ARBA" id="ARBA00004123"/>
    </source>
</evidence>
<evidence type="ECO:0000256" key="3">
    <source>
        <dbReference type="ARBA" id="ARBA00022723"/>
    </source>
</evidence>
<evidence type="ECO:0000256" key="4">
    <source>
        <dbReference type="ARBA" id="ARBA00022737"/>
    </source>
</evidence>
<feature type="region of interest" description="Disordered" evidence="10">
    <location>
        <begin position="585"/>
        <end position="612"/>
    </location>
</feature>
<dbReference type="InterPro" id="IPR019787">
    <property type="entry name" value="Znf_PHD-finger"/>
</dbReference>
<dbReference type="PANTHER" id="PTHR13793:SF164">
    <property type="entry name" value="ALHAMBRA, ISOFORM P"/>
    <property type="match status" value="1"/>
</dbReference>
<dbReference type="Pfam" id="PF13832">
    <property type="entry name" value="zf-HC5HC2H_2"/>
    <property type="match status" value="1"/>
</dbReference>
<feature type="region of interest" description="Disordered" evidence="10">
    <location>
        <begin position="273"/>
        <end position="305"/>
    </location>
</feature>
<dbReference type="AlphaFoldDB" id="A0A9U8ED96"/>
<gene>
    <name evidence="14" type="primary">LOC106068477</name>
</gene>
<evidence type="ECO:0000256" key="8">
    <source>
        <dbReference type="PROSITE-ProRule" id="PRU00146"/>
    </source>
</evidence>
<feature type="compositionally biased region" description="Basic and acidic residues" evidence="10">
    <location>
        <begin position="372"/>
        <end position="386"/>
    </location>
</feature>
<feature type="region of interest" description="Disordered" evidence="10">
    <location>
        <begin position="336"/>
        <end position="413"/>
    </location>
</feature>
<feature type="compositionally biased region" description="Low complexity" evidence="10">
    <location>
        <begin position="233"/>
        <end position="249"/>
    </location>
</feature>
<evidence type="ECO:0000313" key="14">
    <source>
        <dbReference type="RefSeq" id="XP_013083297.2"/>
    </source>
</evidence>
<dbReference type="InterPro" id="IPR034732">
    <property type="entry name" value="EPHD"/>
</dbReference>
<dbReference type="SUPFAM" id="SSF57903">
    <property type="entry name" value="FYVE/PHD zinc finger"/>
    <property type="match status" value="1"/>
</dbReference>
<feature type="compositionally biased region" description="Basic and acidic residues" evidence="10">
    <location>
        <begin position="223"/>
        <end position="232"/>
    </location>
</feature>
<name>A0A9U8ED96_BIOGL</name>
<feature type="region of interest" description="Disordered" evidence="10">
    <location>
        <begin position="198"/>
        <end position="217"/>
    </location>
</feature>
<feature type="region of interest" description="Disordered" evidence="10">
    <location>
        <begin position="678"/>
        <end position="711"/>
    </location>
</feature>
<dbReference type="FunFam" id="3.30.40.10:FF:000053">
    <property type="entry name" value="protein AF-10 isoform X2"/>
    <property type="match status" value="1"/>
</dbReference>
<keyword evidence="2" id="KW-0597">Phosphoprotein</keyword>
<keyword evidence="3" id="KW-0479">Metal-binding</keyword>
<dbReference type="InterPro" id="IPR011011">
    <property type="entry name" value="Znf_FYVE_PHD"/>
</dbReference>
<organism evidence="13 14">
    <name type="scientific">Biomphalaria glabrata</name>
    <name type="common">Bloodfluke planorb</name>
    <name type="synonym">Freshwater snail</name>
    <dbReference type="NCBI Taxonomy" id="6526"/>
    <lineage>
        <taxon>Eukaryota</taxon>
        <taxon>Metazoa</taxon>
        <taxon>Spiralia</taxon>
        <taxon>Lophotrochozoa</taxon>
        <taxon>Mollusca</taxon>
        <taxon>Gastropoda</taxon>
        <taxon>Heterobranchia</taxon>
        <taxon>Euthyneura</taxon>
        <taxon>Panpulmonata</taxon>
        <taxon>Hygrophila</taxon>
        <taxon>Lymnaeoidea</taxon>
        <taxon>Planorbidae</taxon>
        <taxon>Biomphalaria</taxon>
    </lineage>
</organism>
<dbReference type="GO" id="GO:0031491">
    <property type="term" value="F:nucleosome binding"/>
    <property type="evidence" value="ECO:0007669"/>
    <property type="project" value="TreeGrafter"/>
</dbReference>
<evidence type="ECO:0000256" key="7">
    <source>
        <dbReference type="ARBA" id="ARBA00023242"/>
    </source>
</evidence>
<feature type="region of interest" description="Disordered" evidence="10">
    <location>
        <begin position="223"/>
        <end position="249"/>
    </location>
</feature>
<evidence type="ECO:0000256" key="5">
    <source>
        <dbReference type="ARBA" id="ARBA00022771"/>
    </source>
</evidence>
<evidence type="ECO:0000256" key="6">
    <source>
        <dbReference type="ARBA" id="ARBA00022833"/>
    </source>
</evidence>
<dbReference type="InterPro" id="IPR001965">
    <property type="entry name" value="Znf_PHD"/>
</dbReference>
<feature type="compositionally biased region" description="Polar residues" evidence="10">
    <location>
        <begin position="287"/>
        <end position="301"/>
    </location>
</feature>
<sequence length="711" mass="77103">MSKKVKEMIGGCCVCSDERGWNENPLVYCDGTGCTVAVHQACYGIVQVPTGPWFCKKCESQERVARVKCELCPQRAGALKRTDTGGWCHVVCALYIPEAWFGNVRTMEPIILNNVPNDRFNKTCYICEEQKRDTKATAGACMQCNRNSCKQYFHVTCAQAQGLLCEVKGSYENVKYCGYCSHHYKKLKNHSNVKPIPAFKPIPNENGTPDSSPEKIGSIKTEDVKLPMEEVKSPQVDQSVSSTSDSLPSQATTYCKTEAAPVSAGVSQVSDISSAVSPSGEPIKSLLPSTDCSQEPSSSGHVLQHKPTLSKLLQDCGATSSTETLEVDVGEDTTLTQETQVVPKRQRSINNSQKTDKSKKTKPGAISSTVQHKKEGTKKGGRKQRDLGGGGGGGSGGVSSKNSSTPVAPVTSSAPLPGHHDYCGSIFGGSPYFQSLTSPGRVSLNSLTPHAMSPSFMGDTYYYCSDVYHDNDVNGSSHLIHPPKQFPSLHVNKQSQDQSQEFPLSMEQLLEQQWDQGAQFLMEQGQHFDISSLLNCLHRLKAENHSLEDQVRELTSRRNHLMAVNARLTLPLSLYDGCMSTSQSSSVGSLEDISSPEEIQTSKPNSTPVLPQVQIPKNSQLIVEDIISPVDADPPSLSRKSPICYTDQVCPPQPLMYSVVNPPPPSLCIFSAPHHTVSPTSVSPATEQQVKMPNLSGLSITSSSSKLPETT</sequence>
<dbReference type="InterPro" id="IPR049781">
    <property type="entry name" value="AF10/AF17_PHD"/>
</dbReference>
<dbReference type="KEGG" id="bgt:106068477"/>
<evidence type="ECO:0000259" key="11">
    <source>
        <dbReference type="PROSITE" id="PS50016"/>
    </source>
</evidence>
<feature type="coiled-coil region" evidence="9">
    <location>
        <begin position="530"/>
        <end position="557"/>
    </location>
</feature>
<dbReference type="GO" id="GO:0006357">
    <property type="term" value="P:regulation of transcription by RNA polymerase II"/>
    <property type="evidence" value="ECO:0007669"/>
    <property type="project" value="TreeGrafter"/>
</dbReference>
<feature type="domain" description="PHD-type" evidence="11">
    <location>
        <begin position="121"/>
        <end position="183"/>
    </location>
</feature>
<dbReference type="InterPro" id="IPR050701">
    <property type="entry name" value="Histone_Mod_Regulator"/>
</dbReference>
<dbReference type="RefSeq" id="XP_013083297.2">
    <property type="nucleotide sequence ID" value="XM_013227843.2"/>
</dbReference>
<dbReference type="GO" id="GO:0042393">
    <property type="term" value="F:histone binding"/>
    <property type="evidence" value="ECO:0007669"/>
    <property type="project" value="UniProtKB-ARBA"/>
</dbReference>
<feature type="compositionally biased region" description="Low complexity" evidence="10">
    <location>
        <begin position="695"/>
        <end position="711"/>
    </location>
</feature>
<evidence type="ECO:0000259" key="12">
    <source>
        <dbReference type="PROSITE" id="PS51805"/>
    </source>
</evidence>
<accession>A0A9U8ED96</accession>
<dbReference type="Gene3D" id="3.30.40.10">
    <property type="entry name" value="Zinc/RING finger domain, C3HC4 (zinc finger)"/>
    <property type="match status" value="2"/>
</dbReference>
<proteinExistence type="predicted"/>
<dbReference type="InterPro" id="IPR019786">
    <property type="entry name" value="Zinc_finger_PHD-type_CS"/>
</dbReference>
<feature type="compositionally biased region" description="Polar residues" evidence="10">
    <location>
        <begin position="678"/>
        <end position="691"/>
    </location>
</feature>
<dbReference type="GeneID" id="106068477"/>
<dbReference type="FunFam" id="3.30.40.10:FF:000042">
    <property type="entry name" value="protein AF-10 isoform X1"/>
    <property type="match status" value="1"/>
</dbReference>
<dbReference type="InterPro" id="IPR013083">
    <property type="entry name" value="Znf_RING/FYVE/PHD"/>
</dbReference>
<dbReference type="OMA" id="MQQASQY"/>
<keyword evidence="5 8" id="KW-0863">Zinc-finger</keyword>
<dbReference type="Proteomes" id="UP001165740">
    <property type="component" value="Chromosome 1"/>
</dbReference>
<keyword evidence="4" id="KW-0677">Repeat</keyword>
<keyword evidence="13" id="KW-1185">Reference proteome</keyword>
<dbReference type="GO" id="GO:0008270">
    <property type="term" value="F:zinc ion binding"/>
    <property type="evidence" value="ECO:0007669"/>
    <property type="project" value="UniProtKB-KW"/>
</dbReference>
<feature type="compositionally biased region" description="Gly residues" evidence="10">
    <location>
        <begin position="387"/>
        <end position="397"/>
    </location>
</feature>
<evidence type="ECO:0000256" key="9">
    <source>
        <dbReference type="SAM" id="Coils"/>
    </source>
</evidence>
<dbReference type="PROSITE" id="PS50016">
    <property type="entry name" value="ZF_PHD_2"/>
    <property type="match status" value="2"/>
</dbReference>
<evidence type="ECO:0000256" key="2">
    <source>
        <dbReference type="ARBA" id="ARBA00022553"/>
    </source>
</evidence>
<feature type="compositionally biased region" description="Polar residues" evidence="10">
    <location>
        <begin position="597"/>
        <end position="612"/>
    </location>
</feature>
<keyword evidence="7" id="KW-0539">Nucleus</keyword>
<reference evidence="14" key="1">
    <citation type="submission" date="2025-08" db="UniProtKB">
        <authorList>
            <consortium name="RefSeq"/>
        </authorList>
    </citation>
    <scope>IDENTIFICATION</scope>
</reference>
<feature type="domain" description="PHD-type" evidence="12">
    <location>
        <begin position="66"/>
        <end position="184"/>
    </location>
</feature>
<dbReference type="Pfam" id="PF13831">
    <property type="entry name" value="PHD_2"/>
    <property type="match status" value="1"/>
</dbReference>
<dbReference type="PROSITE" id="PS51805">
    <property type="entry name" value="EPHD"/>
    <property type="match status" value="1"/>
</dbReference>
<dbReference type="SMART" id="SM00249">
    <property type="entry name" value="PHD"/>
    <property type="match status" value="2"/>
</dbReference>
<dbReference type="InterPro" id="IPR049773">
    <property type="entry name" value="AF10-like_CC"/>
</dbReference>
<dbReference type="OrthoDB" id="20839at2759"/>